<evidence type="ECO:0000313" key="3">
    <source>
        <dbReference type="Proteomes" id="UP001161422"/>
    </source>
</evidence>
<keyword evidence="1" id="KW-0812">Transmembrane</keyword>
<proteinExistence type="predicted"/>
<dbReference type="RefSeq" id="WP_095504265.1">
    <property type="nucleotide sequence ID" value="NZ_NRIR01000001.1"/>
</dbReference>
<protein>
    <submittedName>
        <fullName evidence="2">Uncharacterized protein</fullName>
    </submittedName>
</protein>
<evidence type="ECO:0000313" key="2">
    <source>
        <dbReference type="EMBL" id="GLP96957.1"/>
    </source>
</evidence>
<reference evidence="2" key="2">
    <citation type="submission" date="2023-01" db="EMBL/GenBank/DDBJ databases">
        <title>Draft genome sequence of Paraferrimonas sedimenticola strain NBRC 101628.</title>
        <authorList>
            <person name="Sun Q."/>
            <person name="Mori K."/>
        </authorList>
    </citation>
    <scope>NUCLEOTIDE SEQUENCE</scope>
    <source>
        <strain evidence="2">NBRC 101628</strain>
    </source>
</reference>
<accession>A0AA37W1W5</accession>
<feature type="transmembrane region" description="Helical" evidence="1">
    <location>
        <begin position="101"/>
        <end position="122"/>
    </location>
</feature>
<keyword evidence="1" id="KW-0472">Membrane</keyword>
<dbReference type="EMBL" id="BSNC01000005">
    <property type="protein sequence ID" value="GLP96957.1"/>
    <property type="molecule type" value="Genomic_DNA"/>
</dbReference>
<feature type="transmembrane region" description="Helical" evidence="1">
    <location>
        <begin position="68"/>
        <end position="89"/>
    </location>
</feature>
<sequence>MPNLILASFALAIVLLFVWSLQWGDKHSPRLWLLWALMAGMLFDNSMQAIGNWTIDSDWYQPLSRLRWAAHVLVLPFLSLFALSLMRLSGIQWAHNRLLKLALWLIVLGSLAYGIWHDILLLELSQTSPLGVTKYTSAVKSLPYPTILANLLVILMAIPIWRAARWPWLFAGAAFIFITNAVTAGQAWGFIAANFAEVVFAVSLLASERYFSALAPSQYNK</sequence>
<gene>
    <name evidence="2" type="ORF">GCM10007895_22630</name>
</gene>
<dbReference type="Proteomes" id="UP001161422">
    <property type="component" value="Unassembled WGS sequence"/>
</dbReference>
<dbReference type="AlphaFoldDB" id="A0AA37W1W5"/>
<comment type="caution">
    <text evidence="2">The sequence shown here is derived from an EMBL/GenBank/DDBJ whole genome shotgun (WGS) entry which is preliminary data.</text>
</comment>
<keyword evidence="3" id="KW-1185">Reference proteome</keyword>
<keyword evidence="1" id="KW-1133">Transmembrane helix</keyword>
<feature type="transmembrane region" description="Helical" evidence="1">
    <location>
        <begin position="142"/>
        <end position="161"/>
    </location>
</feature>
<organism evidence="2 3">
    <name type="scientific">Paraferrimonas sedimenticola</name>
    <dbReference type="NCBI Taxonomy" id="375674"/>
    <lineage>
        <taxon>Bacteria</taxon>
        <taxon>Pseudomonadati</taxon>
        <taxon>Pseudomonadota</taxon>
        <taxon>Gammaproteobacteria</taxon>
        <taxon>Alteromonadales</taxon>
        <taxon>Ferrimonadaceae</taxon>
        <taxon>Paraferrimonas</taxon>
    </lineage>
</organism>
<feature type="transmembrane region" description="Helical" evidence="1">
    <location>
        <begin position="168"/>
        <end position="185"/>
    </location>
</feature>
<reference evidence="2" key="1">
    <citation type="journal article" date="2014" name="Int. J. Syst. Evol. Microbiol.">
        <title>Complete genome sequence of Corynebacterium casei LMG S-19264T (=DSM 44701T), isolated from a smear-ripened cheese.</title>
        <authorList>
            <consortium name="US DOE Joint Genome Institute (JGI-PGF)"/>
            <person name="Walter F."/>
            <person name="Albersmeier A."/>
            <person name="Kalinowski J."/>
            <person name="Ruckert C."/>
        </authorList>
    </citation>
    <scope>NUCLEOTIDE SEQUENCE</scope>
    <source>
        <strain evidence="2">NBRC 101628</strain>
    </source>
</reference>
<evidence type="ECO:0000256" key="1">
    <source>
        <dbReference type="SAM" id="Phobius"/>
    </source>
</evidence>
<name>A0AA37W1W5_9GAMM</name>